<dbReference type="STRING" id="45351.A7S6Y7"/>
<dbReference type="PANTHER" id="PTHR12047">
    <property type="entry name" value="FANCONI ANEMIA GROUP A PROTEIN"/>
    <property type="match status" value="1"/>
</dbReference>
<evidence type="ECO:0000313" key="3">
    <source>
        <dbReference type="Proteomes" id="UP000001593"/>
    </source>
</evidence>
<feature type="domain" description="Fanconi anaemia group A protein N-terminal" evidence="1">
    <location>
        <begin position="280"/>
        <end position="452"/>
    </location>
</feature>
<accession>A7S6Y7</accession>
<dbReference type="GO" id="GO:0043240">
    <property type="term" value="C:Fanconi anaemia nuclear complex"/>
    <property type="evidence" value="ECO:0000318"/>
    <property type="project" value="GO_Central"/>
</dbReference>
<reference evidence="2 3" key="1">
    <citation type="journal article" date="2007" name="Science">
        <title>Sea anemone genome reveals ancestral eumetazoan gene repertoire and genomic organization.</title>
        <authorList>
            <person name="Putnam N.H."/>
            <person name="Srivastava M."/>
            <person name="Hellsten U."/>
            <person name="Dirks B."/>
            <person name="Chapman J."/>
            <person name="Salamov A."/>
            <person name="Terry A."/>
            <person name="Shapiro H."/>
            <person name="Lindquist E."/>
            <person name="Kapitonov V.V."/>
            <person name="Jurka J."/>
            <person name="Genikhovich G."/>
            <person name="Grigoriev I.V."/>
            <person name="Lucas S.M."/>
            <person name="Steele R.E."/>
            <person name="Finnerty J.R."/>
            <person name="Technau U."/>
            <person name="Martindale M.Q."/>
            <person name="Rokhsar D.S."/>
        </authorList>
    </citation>
    <scope>NUCLEOTIDE SEQUENCE [LARGE SCALE GENOMIC DNA]</scope>
    <source>
        <strain evidence="3">CH2 X CH6</strain>
    </source>
</reference>
<dbReference type="HOGENOM" id="CLU_262573_0_0_1"/>
<dbReference type="InterPro" id="IPR031729">
    <property type="entry name" value="Fanconi_A_N"/>
</dbReference>
<dbReference type="PANTHER" id="PTHR12047:SF2">
    <property type="entry name" value="FANCONI ANEMIA GROUP A PROTEIN"/>
    <property type="match status" value="1"/>
</dbReference>
<proteinExistence type="predicted"/>
<keyword evidence="3" id="KW-1185">Reference proteome</keyword>
<dbReference type="EMBL" id="DS469590">
    <property type="protein sequence ID" value="EDO40512.1"/>
    <property type="molecule type" value="Genomic_DNA"/>
</dbReference>
<dbReference type="GO" id="GO:0036297">
    <property type="term" value="P:interstrand cross-link repair"/>
    <property type="evidence" value="ECO:0007669"/>
    <property type="project" value="InterPro"/>
</dbReference>
<name>A7S6Y7_NEMVE</name>
<gene>
    <name evidence="2" type="ORF">NEMVEDRAFT_v1g243285</name>
</gene>
<dbReference type="Pfam" id="PF15865">
    <property type="entry name" value="Fanconi_A_N"/>
    <property type="match status" value="1"/>
</dbReference>
<dbReference type="InParanoid" id="A7S6Y7"/>
<evidence type="ECO:0000259" key="1">
    <source>
        <dbReference type="Pfam" id="PF15865"/>
    </source>
</evidence>
<dbReference type="InterPro" id="IPR003516">
    <property type="entry name" value="FANCA"/>
</dbReference>
<organism evidence="2 3">
    <name type="scientific">Nematostella vectensis</name>
    <name type="common">Starlet sea anemone</name>
    <dbReference type="NCBI Taxonomy" id="45351"/>
    <lineage>
        <taxon>Eukaryota</taxon>
        <taxon>Metazoa</taxon>
        <taxon>Cnidaria</taxon>
        <taxon>Anthozoa</taxon>
        <taxon>Hexacorallia</taxon>
        <taxon>Actiniaria</taxon>
        <taxon>Edwardsiidae</taxon>
        <taxon>Nematostella</taxon>
    </lineage>
</organism>
<protein>
    <recommendedName>
        <fullName evidence="1">Fanconi anaemia group A protein N-terminal domain-containing protein</fullName>
    </recommendedName>
</protein>
<dbReference type="eggNOG" id="ENOG502QT8N">
    <property type="taxonomic scope" value="Eukaryota"/>
</dbReference>
<evidence type="ECO:0000313" key="2">
    <source>
        <dbReference type="EMBL" id="EDO40512.1"/>
    </source>
</evidence>
<sequence length="1287" mass="145288">MNSRGDGERKRIQSERERTDAFQLLLGCIEMLRHKAKPPLCPIDMLAAEVMSDKLLTTLSSLYQERGITRHLLNSQQKEIVKTTVKIISSLLAESSFNRVHFSKCLSAHGGNSDGKDDGNNGVKDGYECADGGCKDGGYAGVVKGLMGMACCTQDDKVCHKMSSALLEIAHCITEQDQSAQMHILSGKSACSEKITEKRLDVLEIIRCIDNVPRSSLIKFFSSALYHLLYDIPSGVLCHSIRCVMTFHQVCYDIPSGVLCHSISFYTFSSHLPYWRLSNKCFLRKRQVELKVKKNIYRYWTIKASSETQGNVNFGNFFSLISVFIVNSPNAKTLIEGCMNSMITDALASNDEHMIGLAFLVIRQACMEGPHVFKPYSMWFNTLFNDPSMSGLSNKRAVQFFFNFLTKLVPYDPVEYLKVHVIKAPHIPANLRSHLMDYTDLAKTRLMDLKVSISIHFIMRYRQIYNKQLQNKQQEQSYHEVERVIGQFSKTGKVPASVMEARANKIPNSMLAAYHKACRKLAQEHDIQGNDSDEDSQLSCFDKLSKSLSRLPGIVLPQGLSAATGRVSSHLSLVAGYVMKVFTNNEPVSLPSTTPVVIDPYAPCVDSRCLKDGTLLAIGLNKLSCMSGWYVASYRIEWVVLHVRMDGSCLSVHHIHGLAAFLCHMSTQRNLFKPVIVKSNQSHKDTAKHILLRLHPACIRGFCLRHHRQRLPRQRCFGIFTTDYSNAHKRVLLKTNTFQKLLLQSYRERLIRAYSPNSLSPQLRRLYHHMTTTCRYLAASETEKGVDPKVACSTLLNKLLGALNRDAPAVTNNQCCCESGMSVDTDKQTIEDMIHLLKELLPFLSRTHTKPGPGASHHPWLIKQYQERIDHVTHELCVDETSREVLVGAETVSLVELWLHLPPYLIFVDDPLVSPTPDSITCVTRFINTALIVTTYTRNSTEALPNVTDVTLKVPTYTRNSTEVLPSVTEVPLKVPTYLRNSTEVLPNVTDVTLKRSHVTEMCCLQLSVTLHLMKAVFSFDMPRITESPVTASRILQQLMHECPMFLVSLQHYWPQVKATVSTLYDLSSIQAMADEVENLHDFVMSICYKHKSLLTETHQGSPHILGASLYQALRTLDVKPEAFMSRPEKTRDYKQITVCVFACVVAELSVSAIQGRQDEETSTAMEISKKMLELVPECLMVFDKDQHQAFVESLRKLREFIVVRHRDEILPVIFFSIVTGLAENTALKLSSNAGFSRIVIHMENALRDLRKTCLDEGLLRSCGKIFQVDFTIKVSAFIKKYLHCGY</sequence>
<dbReference type="Proteomes" id="UP000001593">
    <property type="component" value="Unassembled WGS sequence"/>
</dbReference>